<accession>A0AA43KAN3</accession>
<dbReference type="Pfam" id="PF12095">
    <property type="entry name" value="CRR7"/>
    <property type="match status" value="1"/>
</dbReference>
<sequence length="86" mass="9989">MPDSLMYQQENFVLLETNAPEQILTADELLYKLKIVLEKINNQDLPIDLQNLDSVDTQAQYLIDTSCELDIGPGKYLQWYAIRLEK</sequence>
<dbReference type="AlphaFoldDB" id="A0AA43KAN3"/>
<name>A0AA43KAN3_9CYAN</name>
<dbReference type="PANTHER" id="PTHR36803">
    <property type="entry name" value="PROTEIN CHLORORESPIRATORY REDUCTION 7, CHLOROPLASTIC"/>
    <property type="match status" value="1"/>
</dbReference>
<organism evidence="1 2">
    <name type="scientific">Chrysosporum bergii ANA360D</name>
    <dbReference type="NCBI Taxonomy" id="617107"/>
    <lineage>
        <taxon>Bacteria</taxon>
        <taxon>Bacillati</taxon>
        <taxon>Cyanobacteriota</taxon>
        <taxon>Cyanophyceae</taxon>
        <taxon>Nostocales</taxon>
        <taxon>Nodulariaceae</taxon>
        <taxon>Chrysosporum</taxon>
    </lineage>
</organism>
<dbReference type="RefSeq" id="WP_280653707.1">
    <property type="nucleotide sequence ID" value="NZ_JANQDH010000029.1"/>
</dbReference>
<proteinExistence type="predicted"/>
<dbReference type="Proteomes" id="UP001159387">
    <property type="component" value="Unassembled WGS sequence"/>
</dbReference>
<comment type="caution">
    <text evidence="1">The sequence shown here is derived from an EMBL/GenBank/DDBJ whole genome shotgun (WGS) entry which is preliminary data.</text>
</comment>
<evidence type="ECO:0000313" key="1">
    <source>
        <dbReference type="EMBL" id="MDH6059696.1"/>
    </source>
</evidence>
<dbReference type="PANTHER" id="PTHR36803:SF1">
    <property type="entry name" value="PROTEIN CHLORORESPIRATORY REDUCTION 7, CHLOROPLASTIC"/>
    <property type="match status" value="1"/>
</dbReference>
<reference evidence="1 2" key="1">
    <citation type="journal article" date="2023" name="J. Phycol.">
        <title>Chrysosporum ovalisporum is synonymous with the true-branching cyanobacterium Umezakia natans (Nostocales/Aphanizomenonaceae).</title>
        <authorList>
            <person name="McGregor G.B."/>
            <person name="Sendall B.C."/>
            <person name="Niiyama Y."/>
            <person name="Tuji A."/>
            <person name="Willis A."/>
        </authorList>
    </citation>
    <scope>NUCLEOTIDE SEQUENCE [LARGE SCALE GENOMIC DNA]</scope>
    <source>
        <strain evidence="1 2">ANA360D</strain>
    </source>
</reference>
<dbReference type="Gene3D" id="3.90.940.40">
    <property type="entry name" value="Protein CHLORORESPIRATORY REDUCTION 7"/>
    <property type="match status" value="1"/>
</dbReference>
<dbReference type="EMBL" id="JANQDH010000029">
    <property type="protein sequence ID" value="MDH6059696.1"/>
    <property type="molecule type" value="Genomic_DNA"/>
</dbReference>
<dbReference type="InterPro" id="IPR038150">
    <property type="entry name" value="CRR7-like_sf"/>
</dbReference>
<evidence type="ECO:0000313" key="2">
    <source>
        <dbReference type="Proteomes" id="UP001159387"/>
    </source>
</evidence>
<protein>
    <submittedName>
        <fullName evidence="1">Chlororespiratory reduction protein 7</fullName>
    </submittedName>
</protein>
<dbReference type="InterPro" id="IPR021954">
    <property type="entry name" value="CRR7"/>
</dbReference>
<gene>
    <name evidence="1" type="ORF">NWP17_04460</name>
</gene>
<keyword evidence="2" id="KW-1185">Reference proteome</keyword>